<organism evidence="1 2">
    <name type="scientific">Asterophora parasitica</name>
    <dbReference type="NCBI Taxonomy" id="117018"/>
    <lineage>
        <taxon>Eukaryota</taxon>
        <taxon>Fungi</taxon>
        <taxon>Dikarya</taxon>
        <taxon>Basidiomycota</taxon>
        <taxon>Agaricomycotina</taxon>
        <taxon>Agaricomycetes</taxon>
        <taxon>Agaricomycetidae</taxon>
        <taxon>Agaricales</taxon>
        <taxon>Tricholomatineae</taxon>
        <taxon>Lyophyllaceae</taxon>
        <taxon>Asterophora</taxon>
    </lineage>
</organism>
<keyword evidence="2" id="KW-1185">Reference proteome</keyword>
<reference evidence="1" key="2">
    <citation type="submission" date="2021-10" db="EMBL/GenBank/DDBJ databases">
        <title>Phylogenomics reveals ancestral predisposition of the termite-cultivated fungus Termitomyces towards a domesticated lifestyle.</title>
        <authorList>
            <person name="Auxier B."/>
            <person name="Grum-Grzhimaylo A."/>
            <person name="Cardenas M.E."/>
            <person name="Lodge J.D."/>
            <person name="Laessoe T."/>
            <person name="Pedersen O."/>
            <person name="Smith M.E."/>
            <person name="Kuyper T.W."/>
            <person name="Franco-Molano E.A."/>
            <person name="Baroni T.J."/>
            <person name="Aanen D.K."/>
        </authorList>
    </citation>
    <scope>NUCLEOTIDE SEQUENCE</scope>
    <source>
        <strain evidence="1">AP01</strain>
        <tissue evidence="1">Mycelium</tissue>
    </source>
</reference>
<dbReference type="AlphaFoldDB" id="A0A9P7G0P7"/>
<reference evidence="1" key="1">
    <citation type="submission" date="2020-07" db="EMBL/GenBank/DDBJ databases">
        <authorList>
            <person name="Nieuwenhuis M."/>
            <person name="Van De Peppel L.J.J."/>
        </authorList>
    </citation>
    <scope>NUCLEOTIDE SEQUENCE</scope>
    <source>
        <strain evidence="1">AP01</strain>
        <tissue evidence="1">Mycelium</tissue>
    </source>
</reference>
<evidence type="ECO:0000313" key="1">
    <source>
        <dbReference type="EMBL" id="KAG5641942.1"/>
    </source>
</evidence>
<name>A0A9P7G0P7_9AGAR</name>
<accession>A0A9P7G0P7</accession>
<comment type="caution">
    <text evidence="1">The sequence shown here is derived from an EMBL/GenBank/DDBJ whole genome shotgun (WGS) entry which is preliminary data.</text>
</comment>
<sequence>MQIEYLTLAKLAVLSSSLFLVANYDGFAVFKAPSSPLTGDTPETLHPLVAQRFPPTQEYQEPPKLVAMFPVVPAFPHDTELQCAIVTQRELHTITLTHDTDSASIAMVKTTIHEVNHHPHAHLLSAEMGVHRGIMMHRSASGVILQTITYSDSHHGFPFTYKAEPQLRTGSFAKPQQPLALLTKVSLDEENARAVLYYRRPRMDEKRALCVLDFA</sequence>
<evidence type="ECO:0000313" key="2">
    <source>
        <dbReference type="Proteomes" id="UP000775547"/>
    </source>
</evidence>
<dbReference type="EMBL" id="JABCKV010000231">
    <property type="protein sequence ID" value="KAG5641942.1"/>
    <property type="molecule type" value="Genomic_DNA"/>
</dbReference>
<dbReference type="Proteomes" id="UP000775547">
    <property type="component" value="Unassembled WGS sequence"/>
</dbReference>
<gene>
    <name evidence="1" type="ORF">DXG03_003931</name>
</gene>
<proteinExistence type="predicted"/>
<protein>
    <submittedName>
        <fullName evidence="1">Uncharacterized protein</fullName>
    </submittedName>
</protein>